<feature type="transmembrane region" description="Helical" evidence="2">
    <location>
        <begin position="28"/>
        <end position="48"/>
    </location>
</feature>
<evidence type="ECO:0000313" key="4">
    <source>
        <dbReference type="EMBL" id="WWC59674.1"/>
    </source>
</evidence>
<dbReference type="PANTHER" id="PTHR32440:SF0">
    <property type="entry name" value="PHOSPHATASE DCR2-RELATED"/>
    <property type="match status" value="1"/>
</dbReference>
<dbReference type="KEGG" id="kdj:28965324"/>
<feature type="compositionally biased region" description="Polar residues" evidence="1">
    <location>
        <begin position="272"/>
        <end position="285"/>
    </location>
</feature>
<dbReference type="RefSeq" id="XP_065824574.1">
    <property type="nucleotide sequence ID" value="XM_065968502.1"/>
</dbReference>
<evidence type="ECO:0000313" key="5">
    <source>
        <dbReference type="Proteomes" id="UP000078595"/>
    </source>
</evidence>
<feature type="compositionally biased region" description="Acidic residues" evidence="1">
    <location>
        <begin position="257"/>
        <end position="271"/>
    </location>
</feature>
<feature type="region of interest" description="Disordered" evidence="1">
    <location>
        <begin position="555"/>
        <end position="580"/>
    </location>
</feature>
<dbReference type="EMBL" id="CP144531">
    <property type="protein sequence ID" value="WWC59674.1"/>
    <property type="molecule type" value="Genomic_DNA"/>
</dbReference>
<keyword evidence="2" id="KW-0472">Membrane</keyword>
<evidence type="ECO:0000259" key="3">
    <source>
        <dbReference type="Pfam" id="PF00149"/>
    </source>
</evidence>
<reference evidence="4" key="1">
    <citation type="submission" date="2013-07" db="EMBL/GenBank/DDBJ databases">
        <authorList>
            <consortium name="The Broad Institute Genome Sequencing Platform"/>
            <person name="Cuomo C."/>
            <person name="Litvintseva A."/>
            <person name="Chen Y."/>
            <person name="Heitman J."/>
            <person name="Sun S."/>
            <person name="Springer D."/>
            <person name="Dromer F."/>
            <person name="Young S.K."/>
            <person name="Zeng Q."/>
            <person name="Gargeya S."/>
            <person name="Fitzgerald M."/>
            <person name="Abouelleil A."/>
            <person name="Alvarado L."/>
            <person name="Berlin A.M."/>
            <person name="Chapman S.B."/>
            <person name="Dewar J."/>
            <person name="Goldberg J."/>
            <person name="Griggs A."/>
            <person name="Gujja S."/>
            <person name="Hansen M."/>
            <person name="Howarth C."/>
            <person name="Imamovic A."/>
            <person name="Larimer J."/>
            <person name="McCowan C."/>
            <person name="Murphy C."/>
            <person name="Pearson M."/>
            <person name="Priest M."/>
            <person name="Roberts A."/>
            <person name="Saif S."/>
            <person name="Shea T."/>
            <person name="Sykes S."/>
            <person name="Wortman J."/>
            <person name="Nusbaum C."/>
            <person name="Birren B."/>
        </authorList>
    </citation>
    <scope>NUCLEOTIDE SEQUENCE</scope>
    <source>
        <strain evidence="4">CBS 10117</strain>
    </source>
</reference>
<dbReference type="Pfam" id="PF00149">
    <property type="entry name" value="Metallophos"/>
    <property type="match status" value="1"/>
</dbReference>
<protein>
    <recommendedName>
        <fullName evidence="3">Calcineurin-like phosphoesterase domain-containing protein</fullName>
    </recommendedName>
</protein>
<evidence type="ECO:0000256" key="2">
    <source>
        <dbReference type="SAM" id="Phobius"/>
    </source>
</evidence>
<name>A0AAJ8MFB1_9TREE</name>
<proteinExistence type="predicted"/>
<dbReference type="Proteomes" id="UP000078595">
    <property type="component" value="Chromosome 2"/>
</dbReference>
<dbReference type="AlphaFoldDB" id="A0AAJ8MFB1"/>
<dbReference type="InterPro" id="IPR004843">
    <property type="entry name" value="Calcineurin-like_PHP"/>
</dbReference>
<dbReference type="CDD" id="cd07383">
    <property type="entry name" value="MPP_Dcr2"/>
    <property type="match status" value="1"/>
</dbReference>
<dbReference type="PANTHER" id="PTHR32440">
    <property type="entry name" value="PHOSPHATASE DCR2-RELATED-RELATED"/>
    <property type="match status" value="1"/>
</dbReference>
<dbReference type="GeneID" id="28965324"/>
<evidence type="ECO:0000256" key="1">
    <source>
        <dbReference type="SAM" id="MobiDB-lite"/>
    </source>
</evidence>
<keyword evidence="2" id="KW-0812">Transmembrane</keyword>
<accession>A0AAJ8MFB1</accession>
<dbReference type="GO" id="GO:0004721">
    <property type="term" value="F:phosphoprotein phosphatase activity"/>
    <property type="evidence" value="ECO:0007669"/>
    <property type="project" value="TreeGrafter"/>
</dbReference>
<feature type="compositionally biased region" description="Low complexity" evidence="1">
    <location>
        <begin position="86"/>
        <end position="99"/>
    </location>
</feature>
<keyword evidence="5" id="KW-1185">Reference proteome</keyword>
<feature type="region of interest" description="Disordered" evidence="1">
    <location>
        <begin position="242"/>
        <end position="285"/>
    </location>
</feature>
<organism evidence="4 5">
    <name type="scientific">Kwoniella dejecticola CBS 10117</name>
    <dbReference type="NCBI Taxonomy" id="1296121"/>
    <lineage>
        <taxon>Eukaryota</taxon>
        <taxon>Fungi</taxon>
        <taxon>Dikarya</taxon>
        <taxon>Basidiomycota</taxon>
        <taxon>Agaricomycotina</taxon>
        <taxon>Tremellomycetes</taxon>
        <taxon>Tremellales</taxon>
        <taxon>Cryptococcaceae</taxon>
        <taxon>Kwoniella</taxon>
    </lineage>
</organism>
<feature type="region of interest" description="Disordered" evidence="1">
    <location>
        <begin position="73"/>
        <end position="102"/>
    </location>
</feature>
<dbReference type="SUPFAM" id="SSF56300">
    <property type="entry name" value="Metallo-dependent phosphatases"/>
    <property type="match status" value="1"/>
</dbReference>
<dbReference type="InterPro" id="IPR029052">
    <property type="entry name" value="Metallo-depent_PP-like"/>
</dbReference>
<sequence>MPFKPTYQSTSSSNGRYKPPPFLYLRTFLPVLSLILLFSFGLVSYSLLSHFRGPAAKQHLGWQAWDIVESSSSSAGGTSGDEVLDTGDGSSTSTNTNGTMGASIPLDNWDPLALHTTGLTEIAVKPCYFPPYLFPSYCAPETTPELDKLKGKWVIVERDMNLRTGLWYLNVYYRRTRRLDVELITDLRILPEPLPKEMHELENEGWHKASGDLHSGVWPTQPESRLWYRTKSQGWDDIWRRSTSHSDTKSRQRQIDEEISPSDDVVPEDSGETSSGGVTEIQNGESSKVEYGDYVTEVDILYGDDEPFFGFERIEGQKVMEGKKGRWESVDIAVRKGNPVAPRASVPKFHKDGTLKIMQIADLHYSVGEGGCRDTDKTPCAGDSDTATWLEQALIQENPDLVVFSGDQLNGQSTSYDSRSVLAKFAKPVIDRQIPWAAVFGNHDSEIVEDRSEQMRALQHMPYSLARAGPKGVDGVGNYYIKLHSADADRSSNIHIFTLYFLDSHSYQKKTLPWRKADYDYLKTSQIEWYLNVSSSIKPISRPFQPDGGWDLGGIWPRSNKRTKPSRIPSETRAGEGDSEKILAKPNAMMWFHIPLPEAYHPPDKSDLGDDEVDAQLDKGVMLDGQGNSKHNGGFFYNAIKAAHEVDKVGQDDEEEASADVEWSELGGKKDKNRAEVKVLSHGHCHNTDRCRRVDGIWMCFDGGSSYSGYGQLGFDRRVRIYNISQYGEKIETYKRLTNGEIVDRQVLVGEDAPSGWGVDQGL</sequence>
<reference evidence="4" key="2">
    <citation type="submission" date="2024-02" db="EMBL/GenBank/DDBJ databases">
        <title>Comparative genomics of Cryptococcus and Kwoniella reveals pathogenesis evolution and contrasting modes of karyotype evolution via chromosome fusion or intercentromeric recombination.</title>
        <authorList>
            <person name="Coelho M.A."/>
            <person name="David-Palma M."/>
            <person name="Shea T."/>
            <person name="Bowers K."/>
            <person name="McGinley-Smith S."/>
            <person name="Mohammad A.W."/>
            <person name="Gnirke A."/>
            <person name="Yurkov A.M."/>
            <person name="Nowrousian M."/>
            <person name="Sun S."/>
            <person name="Cuomo C.A."/>
            <person name="Heitman J."/>
        </authorList>
    </citation>
    <scope>NUCLEOTIDE SEQUENCE</scope>
    <source>
        <strain evidence="4">CBS 10117</strain>
    </source>
</reference>
<keyword evidence="2" id="KW-1133">Transmembrane helix</keyword>
<dbReference type="Gene3D" id="3.60.21.10">
    <property type="match status" value="1"/>
</dbReference>
<feature type="compositionally biased region" description="Basic and acidic residues" evidence="1">
    <location>
        <begin position="242"/>
        <end position="256"/>
    </location>
</feature>
<dbReference type="GO" id="GO:0005737">
    <property type="term" value="C:cytoplasm"/>
    <property type="evidence" value="ECO:0007669"/>
    <property type="project" value="TreeGrafter"/>
</dbReference>
<gene>
    <name evidence="4" type="ORF">I303_102236</name>
</gene>
<feature type="domain" description="Calcineurin-like phosphoesterase" evidence="3">
    <location>
        <begin position="355"/>
        <end position="456"/>
    </location>
</feature>